<reference evidence="4 5" key="1">
    <citation type="journal article" date="2019" name="Nat. Microbiol.">
        <title>Mediterranean grassland soil C-N compound turnover is dependent on rainfall and depth, and is mediated by genomically divergent microorganisms.</title>
        <authorList>
            <person name="Diamond S."/>
            <person name="Andeer P.F."/>
            <person name="Li Z."/>
            <person name="Crits-Christoph A."/>
            <person name="Burstein D."/>
            <person name="Anantharaman K."/>
            <person name="Lane K.R."/>
            <person name="Thomas B.C."/>
            <person name="Pan C."/>
            <person name="Northen T.R."/>
            <person name="Banfield J.F."/>
        </authorList>
    </citation>
    <scope>NUCLEOTIDE SEQUENCE [LARGE SCALE GENOMIC DNA]</scope>
    <source>
        <strain evidence="4">NP_6</strain>
    </source>
</reference>
<sequence length="105" mass="11809">MPRADGRAPDELRPLVLKRRFNKYAEGSVLIELGETRVVCTATIEERVPPWLRGHGQGWVTAEYGMLPRSTKERSPRESATGKTGGRVHEIQRLIGRSLRAVVDM</sequence>
<dbReference type="GO" id="GO:0008033">
    <property type="term" value="P:tRNA processing"/>
    <property type="evidence" value="ECO:0007669"/>
    <property type="project" value="InterPro"/>
</dbReference>
<dbReference type="GO" id="GO:0016075">
    <property type="term" value="P:rRNA catabolic process"/>
    <property type="evidence" value="ECO:0007669"/>
    <property type="project" value="TreeGrafter"/>
</dbReference>
<dbReference type="Gene3D" id="3.30.230.70">
    <property type="entry name" value="GHMP Kinase, N-terminal domain"/>
    <property type="match status" value="1"/>
</dbReference>
<evidence type="ECO:0000256" key="2">
    <source>
        <dbReference type="SAM" id="MobiDB-lite"/>
    </source>
</evidence>
<dbReference type="EMBL" id="VBAN01000228">
    <property type="protein sequence ID" value="TMI80971.1"/>
    <property type="molecule type" value="Genomic_DNA"/>
</dbReference>
<dbReference type="SUPFAM" id="SSF54211">
    <property type="entry name" value="Ribosomal protein S5 domain 2-like"/>
    <property type="match status" value="1"/>
</dbReference>
<dbReference type="Proteomes" id="UP000318093">
    <property type="component" value="Unassembled WGS sequence"/>
</dbReference>
<evidence type="ECO:0000313" key="4">
    <source>
        <dbReference type="EMBL" id="TMI80971.1"/>
    </source>
</evidence>
<evidence type="ECO:0000313" key="5">
    <source>
        <dbReference type="Proteomes" id="UP000318093"/>
    </source>
</evidence>
<comment type="caution">
    <text evidence="4">The sequence shown here is derived from an EMBL/GenBank/DDBJ whole genome shotgun (WGS) entry which is preliminary data.</text>
</comment>
<name>A0A537JBS1_9BACT</name>
<dbReference type="PANTHER" id="PTHR11953:SF0">
    <property type="entry name" value="EXOSOME COMPLEX COMPONENT RRP41"/>
    <property type="match status" value="1"/>
</dbReference>
<protein>
    <submittedName>
        <fullName evidence="4">Ribonuclease PH</fullName>
    </submittedName>
</protein>
<feature type="region of interest" description="Disordered" evidence="2">
    <location>
        <begin position="65"/>
        <end position="87"/>
    </location>
</feature>
<proteinExistence type="inferred from homology"/>
<dbReference type="AlphaFoldDB" id="A0A537JBS1"/>
<dbReference type="Pfam" id="PF01138">
    <property type="entry name" value="RNase_PH"/>
    <property type="match status" value="1"/>
</dbReference>
<evidence type="ECO:0000256" key="1">
    <source>
        <dbReference type="ARBA" id="ARBA00006678"/>
    </source>
</evidence>
<dbReference type="PANTHER" id="PTHR11953">
    <property type="entry name" value="EXOSOME COMPLEX COMPONENT"/>
    <property type="match status" value="1"/>
</dbReference>
<dbReference type="InterPro" id="IPR020568">
    <property type="entry name" value="Ribosomal_Su5_D2-typ_SF"/>
</dbReference>
<organism evidence="4 5">
    <name type="scientific">Candidatus Segetimicrobium genomatis</name>
    <dbReference type="NCBI Taxonomy" id="2569760"/>
    <lineage>
        <taxon>Bacteria</taxon>
        <taxon>Bacillati</taxon>
        <taxon>Candidatus Sysuimicrobiota</taxon>
        <taxon>Candidatus Sysuimicrobiia</taxon>
        <taxon>Candidatus Sysuimicrobiales</taxon>
        <taxon>Candidatus Segetimicrobiaceae</taxon>
        <taxon>Candidatus Segetimicrobium</taxon>
    </lineage>
</organism>
<dbReference type="InterPro" id="IPR050080">
    <property type="entry name" value="RNase_PH"/>
</dbReference>
<feature type="non-terminal residue" evidence="4">
    <location>
        <position position="105"/>
    </location>
</feature>
<comment type="similarity">
    <text evidence="1">Belongs to the RNase PH family.</text>
</comment>
<dbReference type="GO" id="GO:0009022">
    <property type="term" value="F:tRNA nucleotidyltransferase activity"/>
    <property type="evidence" value="ECO:0007669"/>
    <property type="project" value="InterPro"/>
</dbReference>
<dbReference type="InterPro" id="IPR002381">
    <property type="entry name" value="RNase_PH_bac-type"/>
</dbReference>
<accession>A0A537JBS1</accession>
<dbReference type="InterPro" id="IPR001247">
    <property type="entry name" value="ExoRNase_PH_dom1"/>
</dbReference>
<feature type="domain" description="Exoribonuclease phosphorolytic" evidence="3">
    <location>
        <begin position="11"/>
        <end position="103"/>
    </location>
</feature>
<gene>
    <name evidence="4" type="primary">rph</name>
    <name evidence="4" type="ORF">E6H03_07535</name>
</gene>
<dbReference type="InterPro" id="IPR027408">
    <property type="entry name" value="PNPase/RNase_PH_dom_sf"/>
</dbReference>
<dbReference type="GO" id="GO:0000049">
    <property type="term" value="F:tRNA binding"/>
    <property type="evidence" value="ECO:0007669"/>
    <property type="project" value="InterPro"/>
</dbReference>
<evidence type="ECO:0000259" key="3">
    <source>
        <dbReference type="Pfam" id="PF01138"/>
    </source>
</evidence>
<dbReference type="NCBIfam" id="TIGR01966">
    <property type="entry name" value="RNasePH"/>
    <property type="match status" value="1"/>
</dbReference>